<evidence type="ECO:0000256" key="1">
    <source>
        <dbReference type="SAM" id="Phobius"/>
    </source>
</evidence>
<gene>
    <name evidence="2" type="ORF">JNB61_17365</name>
</gene>
<organism evidence="2 3">
    <name type="scientific">Microbacterium ureisolvens</name>
    <dbReference type="NCBI Taxonomy" id="2781186"/>
    <lineage>
        <taxon>Bacteria</taxon>
        <taxon>Bacillati</taxon>
        <taxon>Actinomycetota</taxon>
        <taxon>Actinomycetes</taxon>
        <taxon>Micrococcales</taxon>
        <taxon>Microbacteriaceae</taxon>
        <taxon>Microbacterium</taxon>
    </lineage>
</organism>
<comment type="caution">
    <text evidence="2">The sequence shown here is derived from an EMBL/GenBank/DDBJ whole genome shotgun (WGS) entry which is preliminary data.</text>
</comment>
<evidence type="ECO:0000313" key="2">
    <source>
        <dbReference type="EMBL" id="MBW9111542.1"/>
    </source>
</evidence>
<dbReference type="EMBL" id="JAEUAX010000013">
    <property type="protein sequence ID" value="MBW9111542.1"/>
    <property type="molecule type" value="Genomic_DNA"/>
</dbReference>
<dbReference type="Proteomes" id="UP000777440">
    <property type="component" value="Unassembled WGS sequence"/>
</dbReference>
<reference evidence="2 3" key="1">
    <citation type="journal article" date="2021" name="MBio">
        <title>Poor Competitiveness of Bradyrhizobium in Pigeon Pea Root Colonization in Indian Soils.</title>
        <authorList>
            <person name="Chalasani D."/>
            <person name="Basu A."/>
            <person name="Pullabhotla S.V.S.R.N."/>
            <person name="Jorrin B."/>
            <person name="Neal A.L."/>
            <person name="Poole P.S."/>
            <person name="Podile A.R."/>
            <person name="Tkacz A."/>
        </authorList>
    </citation>
    <scope>NUCLEOTIDE SEQUENCE [LARGE SCALE GENOMIC DNA]</scope>
    <source>
        <strain evidence="2 3">HU12</strain>
    </source>
</reference>
<feature type="transmembrane region" description="Helical" evidence="1">
    <location>
        <begin position="12"/>
        <end position="33"/>
    </location>
</feature>
<proteinExistence type="predicted"/>
<name>A0ABS7I449_9MICO</name>
<keyword evidence="1" id="KW-0472">Membrane</keyword>
<accession>A0ABS7I449</accession>
<evidence type="ECO:0000313" key="3">
    <source>
        <dbReference type="Proteomes" id="UP000777440"/>
    </source>
</evidence>
<protein>
    <submittedName>
        <fullName evidence="2">SHOCT domain-containing protein</fullName>
    </submittedName>
</protein>
<keyword evidence="3" id="KW-1185">Reference proteome</keyword>
<keyword evidence="1" id="KW-1133">Transmembrane helix</keyword>
<sequence length="80" mass="8743">MMYGVFGWGWMWISIVLLLLVLAALVVVIVRLFTLGPSSRSSTASAPSSSARQIAEERLARGEISPEEFRHIAGALERPS</sequence>
<keyword evidence="1" id="KW-0812">Transmembrane</keyword>